<evidence type="ECO:0000256" key="1">
    <source>
        <dbReference type="SAM" id="Phobius"/>
    </source>
</evidence>
<dbReference type="EMBL" id="DQTV01000037">
    <property type="protein sequence ID" value="HIP56769.1"/>
    <property type="molecule type" value="Genomic_DNA"/>
</dbReference>
<dbReference type="AlphaFoldDB" id="A0A833DUC3"/>
<keyword evidence="1" id="KW-0812">Transmembrane</keyword>
<comment type="caution">
    <text evidence="2">The sequence shown here is derived from an EMBL/GenBank/DDBJ whole genome shotgun (WGS) entry which is preliminary data.</text>
</comment>
<reference evidence="2" key="1">
    <citation type="journal article" date="2020" name="ISME J.">
        <title>Gammaproteobacteria mediating utilization of methyl-, sulfur- and petroleum organic compounds in deep ocean hydrothermal plumes.</title>
        <authorList>
            <person name="Zhou Z."/>
            <person name="Liu Y."/>
            <person name="Pan J."/>
            <person name="Cron B.R."/>
            <person name="Toner B.M."/>
            <person name="Anantharaman K."/>
            <person name="Breier J.A."/>
            <person name="Dick G.J."/>
            <person name="Li M."/>
        </authorList>
    </citation>
    <scope>NUCLEOTIDE SEQUENCE</scope>
    <source>
        <strain evidence="2">SZUA-1435</strain>
    </source>
</reference>
<feature type="transmembrane region" description="Helical" evidence="1">
    <location>
        <begin position="95"/>
        <end position="122"/>
    </location>
</feature>
<evidence type="ECO:0000313" key="3">
    <source>
        <dbReference type="Proteomes" id="UP000605805"/>
    </source>
</evidence>
<gene>
    <name evidence="2" type="ORF">EYH02_01675</name>
</gene>
<feature type="transmembrane region" description="Helical" evidence="1">
    <location>
        <begin position="55"/>
        <end position="75"/>
    </location>
</feature>
<evidence type="ECO:0008006" key="4">
    <source>
        <dbReference type="Google" id="ProtNLM"/>
    </source>
</evidence>
<feature type="transmembrane region" description="Helical" evidence="1">
    <location>
        <begin position="31"/>
        <end position="48"/>
    </location>
</feature>
<evidence type="ECO:0000313" key="2">
    <source>
        <dbReference type="EMBL" id="HIP56769.1"/>
    </source>
</evidence>
<dbReference type="Proteomes" id="UP000605805">
    <property type="component" value="Unassembled WGS sequence"/>
</dbReference>
<organism evidence="2 3">
    <name type="scientific">Ignisphaera aggregans</name>
    <dbReference type="NCBI Taxonomy" id="334771"/>
    <lineage>
        <taxon>Archaea</taxon>
        <taxon>Thermoproteota</taxon>
        <taxon>Thermoprotei</taxon>
        <taxon>Desulfurococcales</taxon>
        <taxon>Desulfurococcaceae</taxon>
        <taxon>Ignisphaera</taxon>
    </lineage>
</organism>
<accession>A0A833DUC3</accession>
<keyword evidence="1" id="KW-1133">Transmembrane helix</keyword>
<proteinExistence type="predicted"/>
<keyword evidence="1" id="KW-0472">Membrane</keyword>
<name>A0A833DUC3_9CREN</name>
<protein>
    <recommendedName>
        <fullName evidence="4">FUN14 family protein</fullName>
    </recommendedName>
</protein>
<sequence>MLEHIAFQALNTTTTIDVSSFIGSILINPRAYIVMLIQFLLGLGLGYVAMRALKYILGAVGIIFLGIALGVWSIGNSIYEALYRMELIAKSLWEIAYSLLTALGLLVIGPVTVGFIVGALIAQFRK</sequence>